<feature type="region of interest" description="Disordered" evidence="2">
    <location>
        <begin position="36"/>
        <end position="95"/>
    </location>
</feature>
<organism evidence="3 4">
    <name type="scientific">Phytophthora infestans</name>
    <name type="common">Potato late blight agent</name>
    <name type="synonym">Botrytis infestans</name>
    <dbReference type="NCBI Taxonomy" id="4787"/>
    <lineage>
        <taxon>Eukaryota</taxon>
        <taxon>Sar</taxon>
        <taxon>Stramenopiles</taxon>
        <taxon>Oomycota</taxon>
        <taxon>Peronosporomycetes</taxon>
        <taxon>Peronosporales</taxon>
        <taxon>Peronosporaceae</taxon>
        <taxon>Phytophthora</taxon>
    </lineage>
</organism>
<dbReference type="InterPro" id="IPR038929">
    <property type="entry name" value="CCDC13"/>
</dbReference>
<dbReference type="PANTHER" id="PTHR31935:SF1">
    <property type="entry name" value="COILED-COIL DOMAIN-CONTAINING PROTEIN 13"/>
    <property type="match status" value="1"/>
</dbReference>
<reference evidence="3" key="1">
    <citation type="submission" date="2020-04" db="EMBL/GenBank/DDBJ databases">
        <title>Hybrid Assembly of Korean Phytophthora infestans isolates.</title>
        <authorList>
            <person name="Prokchorchik M."/>
            <person name="Lee Y."/>
            <person name="Seo J."/>
            <person name="Cho J.-H."/>
            <person name="Park Y.-E."/>
            <person name="Jang D.-C."/>
            <person name="Im J.-S."/>
            <person name="Choi J.-G."/>
            <person name="Park H.-J."/>
            <person name="Lee G.-B."/>
            <person name="Lee Y.-G."/>
            <person name="Hong S.-Y."/>
            <person name="Cho K."/>
            <person name="Sohn K.H."/>
        </authorList>
    </citation>
    <scope>NUCLEOTIDE SEQUENCE</scope>
    <source>
        <strain evidence="3">KR_1_A1</strain>
    </source>
</reference>
<dbReference type="EMBL" id="WSZM01000071">
    <property type="protein sequence ID" value="KAF4044335.1"/>
    <property type="molecule type" value="Genomic_DNA"/>
</dbReference>
<evidence type="ECO:0000313" key="4">
    <source>
        <dbReference type="Proteomes" id="UP000602510"/>
    </source>
</evidence>
<feature type="coiled-coil region" evidence="1">
    <location>
        <begin position="502"/>
        <end position="529"/>
    </location>
</feature>
<keyword evidence="1" id="KW-0175">Coiled coil</keyword>
<feature type="compositionally biased region" description="Low complexity" evidence="2">
    <location>
        <begin position="567"/>
        <end position="581"/>
    </location>
</feature>
<evidence type="ECO:0000313" key="3">
    <source>
        <dbReference type="EMBL" id="KAF4044335.1"/>
    </source>
</evidence>
<proteinExistence type="predicted"/>
<dbReference type="Proteomes" id="UP000602510">
    <property type="component" value="Unassembled WGS sequence"/>
</dbReference>
<gene>
    <name evidence="3" type="ORF">GN244_ATG03224</name>
</gene>
<accession>A0A833TJA0</accession>
<feature type="region of interest" description="Disordered" evidence="2">
    <location>
        <begin position="564"/>
        <end position="599"/>
    </location>
</feature>
<evidence type="ECO:0000256" key="1">
    <source>
        <dbReference type="SAM" id="Coils"/>
    </source>
</evidence>
<feature type="compositionally biased region" description="Low complexity" evidence="2">
    <location>
        <begin position="64"/>
        <end position="73"/>
    </location>
</feature>
<feature type="coiled-coil region" evidence="1">
    <location>
        <begin position="106"/>
        <end position="133"/>
    </location>
</feature>
<name>A0A833TJA0_PHYIN</name>
<protein>
    <submittedName>
        <fullName evidence="3">Uncharacterized protein</fullName>
    </submittedName>
</protein>
<dbReference type="AlphaFoldDB" id="A0A833TJA0"/>
<feature type="compositionally biased region" description="Basic and acidic residues" evidence="2">
    <location>
        <begin position="74"/>
        <end position="85"/>
    </location>
</feature>
<comment type="caution">
    <text evidence="3">The sequence shown here is derived from an EMBL/GenBank/DDBJ whole genome shotgun (WGS) entry which is preliminary data.</text>
</comment>
<feature type="compositionally biased region" description="Basic residues" evidence="2">
    <location>
        <begin position="682"/>
        <end position="691"/>
    </location>
</feature>
<feature type="region of interest" description="Disordered" evidence="2">
    <location>
        <begin position="669"/>
        <end position="691"/>
    </location>
</feature>
<keyword evidence="4" id="KW-1185">Reference proteome</keyword>
<feature type="region of interest" description="Disordered" evidence="2">
    <location>
        <begin position="226"/>
        <end position="257"/>
    </location>
</feature>
<feature type="region of interest" description="Disordered" evidence="2">
    <location>
        <begin position="443"/>
        <end position="462"/>
    </location>
</feature>
<evidence type="ECO:0000256" key="2">
    <source>
        <dbReference type="SAM" id="MobiDB-lite"/>
    </source>
</evidence>
<dbReference type="PANTHER" id="PTHR31935">
    <property type="entry name" value="COILED-COIL DOMAIN-CONTAINING PROTEIN 13"/>
    <property type="match status" value="1"/>
</dbReference>
<sequence>MEVASTQVHVRPDGKKLIDVTLRRQGMVPEQAALVVPQFDDDDDSSSSDDGPAIEFLFASNKQNTSGTSNNNEENNHDECADGRSHSQQQQKPFSGEIQWDRVQELQELTNANATLTAEARDLRQQVKALQIQLEAQAPVPGLDVDAVQDILLEKDSLDHDIRDVKIVHQAKTLRTLKRSLQREKQLVADGSRQCKELERANKQFEEEVDTLKMKLQRFQARAAAEKVDKKGAERQPQGLESPTESPSDTSSEGGSWKKLCDELKSKNIALQQELKKTQRALVREVGEDVPLEDIVGNTDTATSGASRRGRAQQIIMLKTKVKQLQTRLATLRPGTSSTDTHDNGHVLDVDQRAQQDLSGLQMHRQKRLDQLTSQRDELQERLHRLTRKYDALKARAQILDREKNETRDKFQVFVDKSRTDDALVDALQRQLETWKTKLHEARRARTADAPKAAGTSQEERVELERLRRIVAEHKSRAGDRSNGAMPQPSEISQYRAIAVEKERLTEVVRSLKAQLESKEKQIRSLQESHSSSDLALQLPVQAPPPSPSLPPIEDDAALRIPRRPSRIPLPSGKSGSGSVSGPPPPSAVRMEQQQQQLKHEMDALRKTFRDAIREKDDHIAELEQQQLSMTQSGSTTSDADVNAMSQELRELQEENDFLRQEFDKLKTRYEALTTKPPATVSRKKSRSKDK</sequence>
<feature type="compositionally biased region" description="Low complexity" evidence="2">
    <location>
        <begin position="242"/>
        <end position="255"/>
    </location>
</feature>